<dbReference type="InterPro" id="IPR015683">
    <property type="entry name" value="Ionotropic_Glu_rcpt"/>
</dbReference>
<dbReference type="SUPFAM" id="SSF53822">
    <property type="entry name" value="Periplasmic binding protein-like I"/>
    <property type="match status" value="1"/>
</dbReference>
<accession>A0AA89C306</accession>
<evidence type="ECO:0000256" key="15">
    <source>
        <dbReference type="ARBA" id="ARBA00034104"/>
    </source>
</evidence>
<keyword evidence="10" id="KW-0675">Receptor</keyword>
<evidence type="ECO:0000256" key="14">
    <source>
        <dbReference type="ARBA" id="ARBA00023303"/>
    </source>
</evidence>
<evidence type="ECO:0000256" key="9">
    <source>
        <dbReference type="ARBA" id="ARBA00023136"/>
    </source>
</evidence>
<dbReference type="Pfam" id="PF01094">
    <property type="entry name" value="ANF_receptor"/>
    <property type="match status" value="1"/>
</dbReference>
<evidence type="ECO:0000256" key="1">
    <source>
        <dbReference type="ARBA" id="ARBA00008685"/>
    </source>
</evidence>
<feature type="binding site" evidence="17">
    <location>
        <position position="663"/>
    </location>
    <ligand>
        <name>L-glutamate</name>
        <dbReference type="ChEBI" id="CHEBI:29985"/>
    </ligand>
</feature>
<protein>
    <recommendedName>
        <fullName evidence="16">Glutamate receptor 1</fullName>
    </recommendedName>
</protein>
<dbReference type="FunFam" id="3.40.50.2300:FF:000004">
    <property type="entry name" value="Glutamate receptor, ionotropic, AMPA 2"/>
    <property type="match status" value="1"/>
</dbReference>
<feature type="binding site" evidence="17">
    <location>
        <position position="664"/>
    </location>
    <ligand>
        <name>L-glutamate</name>
        <dbReference type="ChEBI" id="CHEBI:29985"/>
    </ligand>
</feature>
<dbReference type="Gene3D" id="1.10.287.70">
    <property type="match status" value="1"/>
</dbReference>
<evidence type="ECO:0000256" key="10">
    <source>
        <dbReference type="ARBA" id="ARBA00023170"/>
    </source>
</evidence>
<dbReference type="SMART" id="SM00079">
    <property type="entry name" value="PBPe"/>
    <property type="match status" value="1"/>
</dbReference>
<evidence type="ECO:0000256" key="13">
    <source>
        <dbReference type="ARBA" id="ARBA00023286"/>
    </source>
</evidence>
<keyword evidence="19" id="KW-1015">Disulfide bond</keyword>
<dbReference type="GO" id="GO:0045211">
    <property type="term" value="C:postsynaptic membrane"/>
    <property type="evidence" value="ECO:0007669"/>
    <property type="project" value="UniProtKB-SubCell"/>
</dbReference>
<feature type="domain" description="Ionotropic glutamate receptor C-terminal" evidence="21">
    <location>
        <begin position="409"/>
        <end position="773"/>
    </location>
</feature>
<name>A0AA89C306_PINIB</name>
<dbReference type="InterPro" id="IPR019594">
    <property type="entry name" value="Glu/Gly-bd"/>
</dbReference>
<feature type="transmembrane region" description="Helical" evidence="20">
    <location>
        <begin position="612"/>
        <end position="633"/>
    </location>
</feature>
<sequence>MVFLSAGLFEPENVGAKITFRWTIQKLNLQGDNDIVIVSNPIDIAKDDSFQVSKRVCSDIEAGGKAVFGPTSRTSVAHVQSICNFLAIPHIKFHWDPYDINIGTRDPGKTHMSINVYPHYIKISEAYRDLINHWGWTTFTVIYEDNDGLIRLQEVLKTSKKENMKVTVRKLDRNPDNFIKMFKDIKLKNENRFIIDCHVSKVGTVLHKASQVNVISEYFHYLFTTLDLAMVDLENFKHNGANITALRIVNPENPIVSAVTGEWKYEMFRSSRNNQVSPLSANQKQVSTENAMMYDAVMVFDQALERLLKAHNMDFDKKLSCNGTETWSEGSSLLNYMKTMDFEGMTGRVHFGEFGLRNEFSLDIIDMTVNGLEKSGVWYSTQPEGKRINITKSQVERKGDNLSKIKGKRLKVITKTDAPYVFDDKETYPDGRIRYTGFAFNIFDLIAKRLNFSYDVVGSTTSYGNCNDQGVCDGMMDYLYNKSVDVAVAGMTITYEREKFVDFTKPFLNLGITILYRKPKPEPPALFSFLNPLHLDVWIYMIAGILCVSFMLFVIARFTPYEWCNPHPCDPNTDVVENQFSILNSLWFTVGALMQQGCEIAPRAVSTRMVAVVWWFFTLIMISSYTANLAAFLTVTRMVSPIESAEDLAKQTKIKYGTLENGSTQKFFEQSQFPTFQKMYSFMKDQKLFVRSAQEGYNKVLNEEYAYFAESPSIEYQIQRKCDLMQIGNWLNSIGYGIAFPRNSPWRDQISNEILRLQEAQEIQRLFNLWWKELDGGGKCTEETKKISAALTIDNVGGVFVLLVGGCLAGLLVALFEFVWKARKNAREDKQTLCSEMGEELRFAVRCAGPSTKPVKRKPDYEVTDNGVNVPLQGNKYGNNFGGREMYA</sequence>
<keyword evidence="9 20" id="KW-0472">Membrane</keyword>
<evidence type="ECO:0000256" key="18">
    <source>
        <dbReference type="PIRSR" id="PIRSR601508-2"/>
    </source>
</evidence>
<dbReference type="SUPFAM" id="SSF53850">
    <property type="entry name" value="Periplasmic binding protein-like II"/>
    <property type="match status" value="1"/>
</dbReference>
<dbReference type="Pfam" id="PF10613">
    <property type="entry name" value="Lig_chan-Glu_bd"/>
    <property type="match status" value="1"/>
</dbReference>
<evidence type="ECO:0000256" key="5">
    <source>
        <dbReference type="ARBA" id="ARBA00022729"/>
    </source>
</evidence>
<dbReference type="GO" id="GO:0007166">
    <property type="term" value="P:cell surface receptor signaling pathway"/>
    <property type="evidence" value="ECO:0007669"/>
    <property type="project" value="UniProtKB-ARBA"/>
</dbReference>
<keyword evidence="24" id="KW-1185">Reference proteome</keyword>
<dbReference type="EMBL" id="VSWD01000007">
    <property type="protein sequence ID" value="KAK3097411.1"/>
    <property type="molecule type" value="Genomic_DNA"/>
</dbReference>
<dbReference type="PRINTS" id="PR00177">
    <property type="entry name" value="NMDARECEPTOR"/>
</dbReference>
<keyword evidence="2" id="KW-0813">Transport</keyword>
<dbReference type="CDD" id="cd06382">
    <property type="entry name" value="PBP1_iGluR_Kainate"/>
    <property type="match status" value="1"/>
</dbReference>
<dbReference type="AlphaFoldDB" id="A0AA89C306"/>
<dbReference type="Proteomes" id="UP001186944">
    <property type="component" value="Unassembled WGS sequence"/>
</dbReference>
<evidence type="ECO:0000256" key="20">
    <source>
        <dbReference type="SAM" id="Phobius"/>
    </source>
</evidence>
<comment type="caution">
    <text evidence="23">The sequence shown here is derived from an EMBL/GenBank/DDBJ whole genome shotgun (WGS) entry which is preliminary data.</text>
</comment>
<evidence type="ECO:0000313" key="24">
    <source>
        <dbReference type="Proteomes" id="UP001186944"/>
    </source>
</evidence>
<evidence type="ECO:0000256" key="7">
    <source>
        <dbReference type="ARBA" id="ARBA00023018"/>
    </source>
</evidence>
<evidence type="ECO:0000256" key="19">
    <source>
        <dbReference type="PIRSR" id="PIRSR601508-3"/>
    </source>
</evidence>
<comment type="subcellular location">
    <subcellularLocation>
        <location evidence="15">Postsynaptic cell membrane</location>
        <topology evidence="15">Multi-pass membrane protein</topology>
    </subcellularLocation>
</comment>
<evidence type="ECO:0000256" key="16">
    <source>
        <dbReference type="ARBA" id="ARBA00072754"/>
    </source>
</evidence>
<keyword evidence="13" id="KW-1071">Ligand-gated ion channel</keyword>
<feature type="binding site" evidence="17">
    <location>
        <position position="710"/>
    </location>
    <ligand>
        <name>L-glutamate</name>
        <dbReference type="ChEBI" id="CHEBI:29985"/>
    </ligand>
</feature>
<dbReference type="GO" id="GO:0034702">
    <property type="term" value="C:monoatomic ion channel complex"/>
    <property type="evidence" value="ECO:0007669"/>
    <property type="project" value="UniProtKB-ARBA"/>
</dbReference>
<dbReference type="InterPro" id="IPR001320">
    <property type="entry name" value="Iontro_rcpt_C"/>
</dbReference>
<comment type="similarity">
    <text evidence="1">Belongs to the glutamate-gated ion channel (TC 1.A.10.1) family.</text>
</comment>
<keyword evidence="7" id="KW-0770">Synapse</keyword>
<evidence type="ECO:0000256" key="6">
    <source>
        <dbReference type="ARBA" id="ARBA00022989"/>
    </source>
</evidence>
<keyword evidence="14" id="KW-0407">Ion channel</keyword>
<evidence type="ECO:0000256" key="2">
    <source>
        <dbReference type="ARBA" id="ARBA00022448"/>
    </source>
</evidence>
<gene>
    <name evidence="23" type="ORF">FSP39_009413</name>
</gene>
<evidence type="ECO:0000256" key="11">
    <source>
        <dbReference type="ARBA" id="ARBA00023180"/>
    </source>
</evidence>
<dbReference type="SMART" id="SM00918">
    <property type="entry name" value="Lig_chan-Glu_bd"/>
    <property type="match status" value="1"/>
</dbReference>
<dbReference type="Gene3D" id="3.40.190.10">
    <property type="entry name" value="Periplasmic binding protein-like II"/>
    <property type="match status" value="1"/>
</dbReference>
<proteinExistence type="inferred from homology"/>
<keyword evidence="12" id="KW-0628">Postsynaptic cell membrane</keyword>
<evidence type="ECO:0000256" key="3">
    <source>
        <dbReference type="ARBA" id="ARBA00022475"/>
    </source>
</evidence>
<evidence type="ECO:0000256" key="8">
    <source>
        <dbReference type="ARBA" id="ARBA00023065"/>
    </source>
</evidence>
<dbReference type="Gene3D" id="3.40.50.2300">
    <property type="match status" value="2"/>
</dbReference>
<feature type="binding site" evidence="17">
    <location>
        <position position="497"/>
    </location>
    <ligand>
        <name>L-glutamate</name>
        <dbReference type="ChEBI" id="CHEBI:29985"/>
    </ligand>
</feature>
<keyword evidence="4 20" id="KW-0812">Transmembrane</keyword>
<feature type="domain" description="Ionotropic glutamate receptor L-glutamate and glycine-binding" evidence="22">
    <location>
        <begin position="419"/>
        <end position="481"/>
    </location>
</feature>
<organism evidence="23 24">
    <name type="scientific">Pinctada imbricata</name>
    <name type="common">Atlantic pearl-oyster</name>
    <name type="synonym">Pinctada martensii</name>
    <dbReference type="NCBI Taxonomy" id="66713"/>
    <lineage>
        <taxon>Eukaryota</taxon>
        <taxon>Metazoa</taxon>
        <taxon>Spiralia</taxon>
        <taxon>Lophotrochozoa</taxon>
        <taxon>Mollusca</taxon>
        <taxon>Bivalvia</taxon>
        <taxon>Autobranchia</taxon>
        <taxon>Pteriomorphia</taxon>
        <taxon>Pterioida</taxon>
        <taxon>Pterioidea</taxon>
        <taxon>Pteriidae</taxon>
        <taxon>Pinctada</taxon>
    </lineage>
</organism>
<feature type="transmembrane region" description="Helical" evidence="20">
    <location>
        <begin position="796"/>
        <end position="820"/>
    </location>
</feature>
<feature type="binding site" evidence="17">
    <location>
        <position position="492"/>
    </location>
    <ligand>
        <name>L-glutamate</name>
        <dbReference type="ChEBI" id="CHEBI:29985"/>
    </ligand>
</feature>
<keyword evidence="6 20" id="KW-1133">Transmembrane helix</keyword>
<evidence type="ECO:0000256" key="17">
    <source>
        <dbReference type="PIRSR" id="PIRSR601508-1"/>
    </source>
</evidence>
<reference evidence="23" key="1">
    <citation type="submission" date="2019-08" db="EMBL/GenBank/DDBJ databases">
        <title>The improved chromosome-level genome for the pearl oyster Pinctada fucata martensii using PacBio sequencing and Hi-C.</title>
        <authorList>
            <person name="Zheng Z."/>
        </authorList>
    </citation>
    <scope>NUCLEOTIDE SEQUENCE</scope>
    <source>
        <strain evidence="23">ZZ-2019</strain>
        <tissue evidence="23">Adductor muscle</tissue>
    </source>
</reference>
<dbReference type="FunFam" id="3.40.190.10:FF:000060">
    <property type="entry name" value="Glutamate receptor ionotropic, kainate 1"/>
    <property type="match status" value="1"/>
</dbReference>
<keyword evidence="8" id="KW-0406">Ion transport</keyword>
<feature type="disulfide bond" evidence="19">
    <location>
        <begin position="722"/>
        <end position="780"/>
    </location>
</feature>
<keyword evidence="3" id="KW-1003">Cell membrane</keyword>
<feature type="site" description="Crucial to convey clamshell closure to channel opening" evidence="18">
    <location>
        <position position="642"/>
    </location>
</feature>
<dbReference type="InterPro" id="IPR028082">
    <property type="entry name" value="Peripla_BP_I"/>
</dbReference>
<evidence type="ECO:0000313" key="23">
    <source>
        <dbReference type="EMBL" id="KAK3097411.1"/>
    </source>
</evidence>
<dbReference type="PANTHER" id="PTHR18966">
    <property type="entry name" value="IONOTROPIC GLUTAMATE RECEPTOR"/>
    <property type="match status" value="1"/>
</dbReference>
<evidence type="ECO:0000256" key="4">
    <source>
        <dbReference type="ARBA" id="ARBA00022692"/>
    </source>
</evidence>
<dbReference type="InterPro" id="IPR001508">
    <property type="entry name" value="Iono_Glu_rcpt_met"/>
</dbReference>
<keyword evidence="5" id="KW-0732">Signal</keyword>
<evidence type="ECO:0000259" key="22">
    <source>
        <dbReference type="SMART" id="SM00918"/>
    </source>
</evidence>
<dbReference type="GO" id="GO:0004888">
    <property type="term" value="F:transmembrane signaling receptor activity"/>
    <property type="evidence" value="ECO:0007669"/>
    <property type="project" value="UniProtKB-ARBA"/>
</dbReference>
<dbReference type="GO" id="GO:0005230">
    <property type="term" value="F:extracellular ligand-gated monoatomic ion channel activity"/>
    <property type="evidence" value="ECO:0007669"/>
    <property type="project" value="UniProtKB-ARBA"/>
</dbReference>
<keyword evidence="11" id="KW-0325">Glycoprotein</keyword>
<evidence type="ECO:0000256" key="12">
    <source>
        <dbReference type="ARBA" id="ARBA00023257"/>
    </source>
</evidence>
<dbReference type="FunFam" id="1.10.287.70:FF:000064">
    <property type="entry name" value="Glutamate receptor ionotropic, kainate"/>
    <property type="match status" value="1"/>
</dbReference>
<dbReference type="SUPFAM" id="SSF81324">
    <property type="entry name" value="Voltage-gated potassium channels"/>
    <property type="match status" value="1"/>
</dbReference>
<dbReference type="Pfam" id="PF00060">
    <property type="entry name" value="Lig_chan"/>
    <property type="match status" value="1"/>
</dbReference>
<dbReference type="InterPro" id="IPR001828">
    <property type="entry name" value="ANF_lig-bd_rcpt"/>
</dbReference>
<feature type="transmembrane region" description="Helical" evidence="20">
    <location>
        <begin position="537"/>
        <end position="556"/>
    </location>
</feature>
<evidence type="ECO:0000259" key="21">
    <source>
        <dbReference type="SMART" id="SM00079"/>
    </source>
</evidence>